<protein>
    <recommendedName>
        <fullName evidence="2">Protein kinase domain-containing protein</fullName>
    </recommendedName>
</protein>
<dbReference type="PROSITE" id="PS00108">
    <property type="entry name" value="PROTEIN_KINASE_ST"/>
    <property type="match status" value="1"/>
</dbReference>
<comment type="caution">
    <text evidence="3">The sequence shown here is derived from an EMBL/GenBank/DDBJ whole genome shotgun (WGS) entry which is preliminary data.</text>
</comment>
<dbReference type="AlphaFoldDB" id="A0A507R0D3"/>
<dbReference type="SUPFAM" id="SSF82171">
    <property type="entry name" value="DPP6 N-terminal domain-like"/>
    <property type="match status" value="1"/>
</dbReference>
<dbReference type="Gene3D" id="2.130.10.10">
    <property type="entry name" value="YVTN repeat-like/Quinoprotein amine dehydrogenase"/>
    <property type="match status" value="1"/>
</dbReference>
<evidence type="ECO:0000313" key="3">
    <source>
        <dbReference type="EMBL" id="TQB73791.1"/>
    </source>
</evidence>
<dbReference type="InterPro" id="IPR011009">
    <property type="entry name" value="Kinase-like_dom_sf"/>
</dbReference>
<dbReference type="STRING" id="5098.A0A507R0D3"/>
<dbReference type="Gene3D" id="1.10.510.10">
    <property type="entry name" value="Transferase(Phosphotransferase) domain 1"/>
    <property type="match status" value="1"/>
</dbReference>
<dbReference type="InterPro" id="IPR008271">
    <property type="entry name" value="Ser/Thr_kinase_AS"/>
</dbReference>
<evidence type="ECO:0000313" key="4">
    <source>
        <dbReference type="Proteomes" id="UP000319663"/>
    </source>
</evidence>
<keyword evidence="4" id="KW-1185">Reference proteome</keyword>
<dbReference type="GO" id="GO:0004674">
    <property type="term" value="F:protein serine/threonine kinase activity"/>
    <property type="evidence" value="ECO:0007669"/>
    <property type="project" value="TreeGrafter"/>
</dbReference>
<reference evidence="3 4" key="1">
    <citation type="submission" date="2019-06" db="EMBL/GenBank/DDBJ databases">
        <title>Wine fermentation using esterase from Monascus purpureus.</title>
        <authorList>
            <person name="Geng C."/>
            <person name="Zhang Y."/>
        </authorList>
    </citation>
    <scope>NUCLEOTIDE SEQUENCE [LARGE SCALE GENOMIC DNA]</scope>
    <source>
        <strain evidence="3">HQ1</strain>
    </source>
</reference>
<dbReference type="OrthoDB" id="5986190at2759"/>
<organism evidence="3 4">
    <name type="scientific">Monascus purpureus</name>
    <name type="common">Red mold</name>
    <name type="synonym">Monascus anka</name>
    <dbReference type="NCBI Taxonomy" id="5098"/>
    <lineage>
        <taxon>Eukaryota</taxon>
        <taxon>Fungi</taxon>
        <taxon>Dikarya</taxon>
        <taxon>Ascomycota</taxon>
        <taxon>Pezizomycotina</taxon>
        <taxon>Eurotiomycetes</taxon>
        <taxon>Eurotiomycetidae</taxon>
        <taxon>Eurotiales</taxon>
        <taxon>Aspergillaceae</taxon>
        <taxon>Monascus</taxon>
    </lineage>
</organism>
<dbReference type="PROSITE" id="PS50011">
    <property type="entry name" value="PROTEIN_KINASE_DOM"/>
    <property type="match status" value="1"/>
</dbReference>
<dbReference type="CDD" id="cd00180">
    <property type="entry name" value="PKc"/>
    <property type="match status" value="1"/>
</dbReference>
<dbReference type="Proteomes" id="UP000319663">
    <property type="component" value="Unassembled WGS sequence"/>
</dbReference>
<feature type="region of interest" description="Disordered" evidence="1">
    <location>
        <begin position="690"/>
        <end position="716"/>
    </location>
</feature>
<dbReference type="PANTHER" id="PTHR24359">
    <property type="entry name" value="SERINE/THREONINE-PROTEIN KINASE SBK1"/>
    <property type="match status" value="1"/>
</dbReference>
<dbReference type="InterPro" id="IPR000719">
    <property type="entry name" value="Prot_kinase_dom"/>
</dbReference>
<feature type="region of interest" description="Disordered" evidence="1">
    <location>
        <begin position="511"/>
        <end position="531"/>
    </location>
</feature>
<name>A0A507R0D3_MONPU</name>
<evidence type="ECO:0000259" key="2">
    <source>
        <dbReference type="PROSITE" id="PS50011"/>
    </source>
</evidence>
<dbReference type="EMBL" id="VIFY01000039">
    <property type="protein sequence ID" value="TQB73791.1"/>
    <property type="molecule type" value="Genomic_DNA"/>
</dbReference>
<dbReference type="GO" id="GO:0005524">
    <property type="term" value="F:ATP binding"/>
    <property type="evidence" value="ECO:0007669"/>
    <property type="project" value="InterPro"/>
</dbReference>
<gene>
    <name evidence="3" type="ORF">MPDQ_005438</name>
</gene>
<proteinExistence type="predicted"/>
<sequence length="920" mass="104177">MGDDTLTSLCRAFITKLNGCAAENYDGQPFFPNGTANDIFRSNLQELRDLLRCLLRIHSDDQLSGIVKRILKDHSNVLAILLLIRLPSDELERYVRKIPNGNAFGQTICLTDDRLPVNRNDAQRLFPDLGDNFYGMQFHFCPVTLRKHHEASYDNDKRRFPLPYLSQEPIGEGSFGHVYKVEIASRQWESEDGRSDTPRWLARKEFKINRRNAFYEEKLVLDWIRKQRTKHGNVAVHLASLQHGSTFSLFFHLASCNLWEYLSGGDVCKTLQSYPGESYKPSNLKEKAAIFGRGRDVAGALAFLHTRFESDEFKNVACYHLDLKPHNILVFDAYQEDREQWKITDFGLSRVKSWRTPVGDIRLPFIRRPEIPGTRNNRGEGTYLAPEADKGKMRMESDVWSFGCIFSLVLSYIDGGPSRVKEFQRQRTQLQSHNDCFYITDYWNRHILSPVVANWFIRLEESANSRGNPEARVFQETLEFLRKKALNPEWSKRPATEKLYNELRRISSIFNSQQGMPSPNPRRNSSGRSFRRVLSSRPQKLGVSNMTGSTFSPGGKLLAFYSSRTIVVFDVERIQQATTLHNPQPTFSFPAKNGPWQCCAISSTYLCAWRQASSFECYIYPILPAFPSTENSNVIEGRRVSFPNIGQIREVALSPDGMFIAFAAYSSPNFTDPTRTILFMFETQRLIDGSAEGNLSPPSSRSSSLASDASSNRSLGGNSYTVPRLHSVGHIKHISSLAFSTNGRYLIMCAQDEFRSLFIQAWQTARDAFLVKFFIPYQGSDHLSGANFTACALFNGLPTLVMLLQQQQMVIIPNLGSGPPTLKTLEIRAHNIFVQDDDNSIILVGDKGSGLNRALRVYTMPASGNSQSMKPEEVAQTEIWSYERSTDSIALTGINENGERAILIATLKGSFVQVFLPREG</sequence>
<dbReference type="SUPFAM" id="SSF56112">
    <property type="entry name" value="Protein kinase-like (PK-like)"/>
    <property type="match status" value="1"/>
</dbReference>
<dbReference type="SMART" id="SM00220">
    <property type="entry name" value="S_TKc"/>
    <property type="match status" value="1"/>
</dbReference>
<accession>A0A507R0D3</accession>
<feature type="domain" description="Protein kinase" evidence="2">
    <location>
        <begin position="164"/>
        <end position="510"/>
    </location>
</feature>
<feature type="compositionally biased region" description="Low complexity" evidence="1">
    <location>
        <begin position="694"/>
        <end position="714"/>
    </location>
</feature>
<dbReference type="PANTHER" id="PTHR24359:SF1">
    <property type="entry name" value="INHIBITOR OF NUCLEAR FACTOR KAPPA-B KINASE EPSILON SUBUNIT HOMOLOG 1-RELATED"/>
    <property type="match status" value="1"/>
</dbReference>
<dbReference type="InterPro" id="IPR015943">
    <property type="entry name" value="WD40/YVTN_repeat-like_dom_sf"/>
</dbReference>
<dbReference type="Pfam" id="PF00069">
    <property type="entry name" value="Pkinase"/>
    <property type="match status" value="1"/>
</dbReference>
<evidence type="ECO:0000256" key="1">
    <source>
        <dbReference type="SAM" id="MobiDB-lite"/>
    </source>
</evidence>